<accession>A0AAV5QSQ7</accession>
<dbReference type="EMBL" id="BTFZ01000012">
    <property type="protein sequence ID" value="GMM37566.1"/>
    <property type="molecule type" value="Genomic_DNA"/>
</dbReference>
<evidence type="ECO:0000313" key="3">
    <source>
        <dbReference type="Proteomes" id="UP001360560"/>
    </source>
</evidence>
<evidence type="ECO:0000313" key="2">
    <source>
        <dbReference type="EMBL" id="GMM37566.1"/>
    </source>
</evidence>
<evidence type="ECO:0000256" key="1">
    <source>
        <dbReference type="SAM" id="MobiDB-lite"/>
    </source>
</evidence>
<dbReference type="GO" id="GO:0003676">
    <property type="term" value="F:nucleic acid binding"/>
    <property type="evidence" value="ECO:0007669"/>
    <property type="project" value="InterPro"/>
</dbReference>
<feature type="compositionally biased region" description="Polar residues" evidence="1">
    <location>
        <begin position="230"/>
        <end position="241"/>
    </location>
</feature>
<comment type="caution">
    <text evidence="2">The sequence shown here is derived from an EMBL/GenBank/DDBJ whole genome shotgun (WGS) entry which is preliminary data.</text>
</comment>
<dbReference type="Proteomes" id="UP001360560">
    <property type="component" value="Unassembled WGS sequence"/>
</dbReference>
<feature type="region of interest" description="Disordered" evidence="1">
    <location>
        <begin position="143"/>
        <end position="166"/>
    </location>
</feature>
<name>A0AAV5QSQ7_9ASCO</name>
<reference evidence="2 3" key="1">
    <citation type="journal article" date="2023" name="Elife">
        <title>Identification of key yeast species and microbe-microbe interactions impacting larval growth of Drosophila in the wild.</title>
        <authorList>
            <person name="Mure A."/>
            <person name="Sugiura Y."/>
            <person name="Maeda R."/>
            <person name="Honda K."/>
            <person name="Sakurai N."/>
            <person name="Takahashi Y."/>
            <person name="Watada M."/>
            <person name="Katoh T."/>
            <person name="Gotoh A."/>
            <person name="Gotoh Y."/>
            <person name="Taniguchi I."/>
            <person name="Nakamura K."/>
            <person name="Hayashi T."/>
            <person name="Katayama T."/>
            <person name="Uemura T."/>
            <person name="Hattori Y."/>
        </authorList>
    </citation>
    <scope>NUCLEOTIDE SEQUENCE [LARGE SCALE GENOMIC DNA]</scope>
    <source>
        <strain evidence="2 3">SC-9</strain>
    </source>
</reference>
<dbReference type="GeneID" id="90075541"/>
<dbReference type="RefSeq" id="XP_064854562.1">
    <property type="nucleotide sequence ID" value="XM_064998490.1"/>
</dbReference>
<dbReference type="Pfam" id="PF16588">
    <property type="entry name" value="zf-C2H2_10"/>
    <property type="match status" value="1"/>
</dbReference>
<dbReference type="SUPFAM" id="SSF57756">
    <property type="entry name" value="Retrovirus zinc finger-like domains"/>
    <property type="match status" value="1"/>
</dbReference>
<organism evidence="2 3">
    <name type="scientific">Saccharomycopsis crataegensis</name>
    <dbReference type="NCBI Taxonomy" id="43959"/>
    <lineage>
        <taxon>Eukaryota</taxon>
        <taxon>Fungi</taxon>
        <taxon>Dikarya</taxon>
        <taxon>Ascomycota</taxon>
        <taxon>Saccharomycotina</taxon>
        <taxon>Saccharomycetes</taxon>
        <taxon>Saccharomycopsidaceae</taxon>
        <taxon>Saccharomycopsis</taxon>
    </lineage>
</organism>
<proteinExistence type="predicted"/>
<gene>
    <name evidence="2" type="ORF">DASC09_048910</name>
</gene>
<sequence length="266" mass="29706">MESSSHHDGSALDNLQDLNREISMLASKIASNEQTLRNQYCEKISRLEALEQQYLAVITAVSGSGGMVTGNKENKDDVKDNTDSCGMISSNQEKCCSGEELIDSTNNKIKVRCANCHELVYPSSTKDAFILFPKLNSQIIDQSKTSTSKSPTNPRSTSSPLKLPIPDDLKQKLMDHLSWQTNQRLKGLSPQEPSKSLVPQVPFKGSNSQQQQQQQSALENKKPQGETWKTRYSNRNASNGHQKSKKFCSYCHKPGHSRAQCPERFE</sequence>
<feature type="compositionally biased region" description="Low complexity" evidence="1">
    <location>
        <begin position="143"/>
        <end position="160"/>
    </location>
</feature>
<evidence type="ECO:0008006" key="4">
    <source>
        <dbReference type="Google" id="ProtNLM"/>
    </source>
</evidence>
<dbReference type="InterPro" id="IPR036875">
    <property type="entry name" value="Znf_CCHC_sf"/>
</dbReference>
<protein>
    <recommendedName>
        <fullName evidence="4">CCHC-type domain-containing protein</fullName>
    </recommendedName>
</protein>
<keyword evidence="3" id="KW-1185">Reference proteome</keyword>
<feature type="region of interest" description="Disordered" evidence="1">
    <location>
        <begin position="184"/>
        <end position="266"/>
    </location>
</feature>
<dbReference type="GO" id="GO:0008270">
    <property type="term" value="F:zinc ion binding"/>
    <property type="evidence" value="ECO:0007669"/>
    <property type="project" value="InterPro"/>
</dbReference>
<dbReference type="AlphaFoldDB" id="A0AAV5QSQ7"/>